<dbReference type="SFLD" id="SFLDG01066">
    <property type="entry name" value="organic_radical-activating_enz"/>
    <property type="match status" value="1"/>
</dbReference>
<reference evidence="9 12" key="1">
    <citation type="submission" date="2015-09" db="EMBL/GenBank/DDBJ databases">
        <authorList>
            <consortium name="Pathogen Informatics"/>
        </authorList>
    </citation>
    <scope>NUCLEOTIDE SEQUENCE [LARGE SCALE GENOMIC DNA]</scope>
    <source>
        <strain evidence="9 12">2789STDY5834939</strain>
    </source>
</reference>
<name>A0A174SWQ2_9FIRM</name>
<evidence type="ECO:0000313" key="10">
    <source>
        <dbReference type="EMBL" id="OUP68956.1"/>
    </source>
</evidence>
<dbReference type="PANTHER" id="PTHR30352:SF13">
    <property type="entry name" value="GLYCYL-RADICAL ENZYME ACTIVATING ENZYME YJJW-RELATED"/>
    <property type="match status" value="1"/>
</dbReference>
<sequence>MTLTAPVNRIIPFSTVDGPGSRTSVFFQACNIACAYCHNPETQNMCCNCGACVPGCPEGALSMADGRVVWDPDKCVECDACIITCPHLASPRVKTMTPRQVMDEVCKNIPFIRGITTSGGECSLRADFLTELFTMAQKEGLTCLMDSNGIVDLAAYPALMEVCDGVMLDVKAWDSQVHRALTGADNVNVKKNLGFLSEHGKLEEIRIVCIDELVDTRAAIDGIARTIGPRRTQTRLKLITFRKNGVRGRLSETPSPSPETMQAHADYARAAGFNNIVLT</sequence>
<dbReference type="Pfam" id="PF00037">
    <property type="entry name" value="Fer4"/>
    <property type="match status" value="1"/>
</dbReference>
<evidence type="ECO:0000313" key="12">
    <source>
        <dbReference type="Proteomes" id="UP000095765"/>
    </source>
</evidence>
<evidence type="ECO:0000313" key="11">
    <source>
        <dbReference type="EMBL" id="RGE70262.1"/>
    </source>
</evidence>
<dbReference type="InterPro" id="IPR058240">
    <property type="entry name" value="rSAM_sf"/>
</dbReference>
<dbReference type="PANTHER" id="PTHR30352">
    <property type="entry name" value="PYRUVATE FORMATE-LYASE-ACTIVATING ENZYME"/>
    <property type="match status" value="1"/>
</dbReference>
<dbReference type="EMBL" id="CZBE01000020">
    <property type="protein sequence ID" value="CUP99540.1"/>
    <property type="molecule type" value="Genomic_DNA"/>
</dbReference>
<keyword evidence="9" id="KW-0456">Lyase</keyword>
<dbReference type="PIRSF" id="PIRSF000371">
    <property type="entry name" value="PFL_act_enz"/>
    <property type="match status" value="1"/>
</dbReference>
<dbReference type="PROSITE" id="PS00198">
    <property type="entry name" value="4FE4S_FER_1"/>
    <property type="match status" value="1"/>
</dbReference>
<protein>
    <submittedName>
        <fullName evidence="10 11">Glycine radical enzyme activase</fullName>
    </submittedName>
    <submittedName>
        <fullName evidence="9">Pyruvate formate-lyase 1-activating enzyme</fullName>
        <ecNumber evidence="9">1.97.1.4</ecNumber>
    </submittedName>
</protein>
<keyword evidence="3" id="KW-0949">S-adenosyl-L-methionine</keyword>
<evidence type="ECO:0000256" key="4">
    <source>
        <dbReference type="ARBA" id="ARBA00022723"/>
    </source>
</evidence>
<dbReference type="InterPro" id="IPR040074">
    <property type="entry name" value="BssD/PflA/YjjW"/>
</dbReference>
<comment type="catalytic activity">
    <reaction evidence="7">
        <text>glycyl-[protein] + reduced [flavodoxin] + S-adenosyl-L-methionine = glycin-2-yl radical-[protein] + semiquinone [flavodoxin] + 5'-deoxyadenosine + L-methionine + H(+)</text>
        <dbReference type="Rhea" id="RHEA:61976"/>
        <dbReference type="Rhea" id="RHEA-COMP:10622"/>
        <dbReference type="Rhea" id="RHEA-COMP:14480"/>
        <dbReference type="Rhea" id="RHEA-COMP:15993"/>
        <dbReference type="Rhea" id="RHEA-COMP:15994"/>
        <dbReference type="ChEBI" id="CHEBI:15378"/>
        <dbReference type="ChEBI" id="CHEBI:17319"/>
        <dbReference type="ChEBI" id="CHEBI:29947"/>
        <dbReference type="ChEBI" id="CHEBI:32722"/>
        <dbReference type="ChEBI" id="CHEBI:57618"/>
        <dbReference type="ChEBI" id="CHEBI:57844"/>
        <dbReference type="ChEBI" id="CHEBI:59789"/>
        <dbReference type="ChEBI" id="CHEBI:140311"/>
    </reaction>
</comment>
<evidence type="ECO:0000256" key="5">
    <source>
        <dbReference type="ARBA" id="ARBA00023004"/>
    </source>
</evidence>
<feature type="domain" description="4Fe-4S ferredoxin-type" evidence="8">
    <location>
        <begin position="66"/>
        <end position="95"/>
    </location>
</feature>
<dbReference type="SFLD" id="SFLDG01118">
    <property type="entry name" value="activating_enzymes__group_2"/>
    <property type="match status" value="1"/>
</dbReference>
<dbReference type="NCBIfam" id="TIGR04041">
    <property type="entry name" value="activase_YjjW"/>
    <property type="match status" value="1"/>
</dbReference>
<dbReference type="Gene3D" id="3.80.30.10">
    <property type="entry name" value="pyruvate-formate lyase- activating enzyme"/>
    <property type="match status" value="1"/>
</dbReference>
<keyword evidence="2" id="KW-0004">4Fe-4S</keyword>
<dbReference type="InterPro" id="IPR034457">
    <property type="entry name" value="Organic_radical-activating"/>
</dbReference>
<dbReference type="Gene3D" id="3.30.70.20">
    <property type="match status" value="1"/>
</dbReference>
<dbReference type="GO" id="GO:0046872">
    <property type="term" value="F:metal ion binding"/>
    <property type="evidence" value="ECO:0007669"/>
    <property type="project" value="UniProtKB-KW"/>
</dbReference>
<dbReference type="InterPro" id="IPR017900">
    <property type="entry name" value="4Fe4S_Fe_S_CS"/>
</dbReference>
<reference evidence="10" key="3">
    <citation type="journal article" date="2018" name="BMC Genomics">
        <title>Whole genome sequencing and function prediction of 133 gut anaerobes isolated from chicken caecum in pure cultures.</title>
        <authorList>
            <person name="Medvecky M."/>
            <person name="Cejkova D."/>
            <person name="Polansky O."/>
            <person name="Karasova D."/>
            <person name="Kubasova T."/>
            <person name="Cizek A."/>
            <person name="Rychlik I."/>
        </authorList>
    </citation>
    <scope>NUCLEOTIDE SEQUENCE</scope>
    <source>
        <strain evidence="10">An175</strain>
    </source>
</reference>
<keyword evidence="9" id="KW-0670">Pyruvate</keyword>
<evidence type="ECO:0000256" key="2">
    <source>
        <dbReference type="ARBA" id="ARBA00022485"/>
    </source>
</evidence>
<dbReference type="Proteomes" id="UP000196386">
    <property type="component" value="Unassembled WGS sequence"/>
</dbReference>
<evidence type="ECO:0000313" key="9">
    <source>
        <dbReference type="EMBL" id="CUP99540.1"/>
    </source>
</evidence>
<evidence type="ECO:0000256" key="3">
    <source>
        <dbReference type="ARBA" id="ARBA00022691"/>
    </source>
</evidence>
<evidence type="ECO:0000259" key="8">
    <source>
        <dbReference type="PROSITE" id="PS51379"/>
    </source>
</evidence>
<dbReference type="EMBL" id="QVME01000001">
    <property type="protein sequence ID" value="RGE70262.1"/>
    <property type="molecule type" value="Genomic_DNA"/>
</dbReference>
<dbReference type="Proteomes" id="UP000260828">
    <property type="component" value="Unassembled WGS sequence"/>
</dbReference>
<evidence type="ECO:0000313" key="13">
    <source>
        <dbReference type="Proteomes" id="UP000196386"/>
    </source>
</evidence>
<dbReference type="InterPro" id="IPR012839">
    <property type="entry name" value="Organic_radical_activase"/>
</dbReference>
<comment type="cofactor">
    <cofactor evidence="1">
        <name>[4Fe-4S] cluster</name>
        <dbReference type="ChEBI" id="CHEBI:49883"/>
    </cofactor>
</comment>
<dbReference type="GO" id="GO:0043365">
    <property type="term" value="F:[formate-C-acetyltransferase]-activating enzyme activity"/>
    <property type="evidence" value="ECO:0007669"/>
    <property type="project" value="UniProtKB-EC"/>
</dbReference>
<dbReference type="SUPFAM" id="SSF102114">
    <property type="entry name" value="Radical SAM enzymes"/>
    <property type="match status" value="1"/>
</dbReference>
<dbReference type="RefSeq" id="WP_055245667.1">
    <property type="nucleotide sequence ID" value="NZ_CABIWA010000001.1"/>
</dbReference>
<reference evidence="13" key="2">
    <citation type="submission" date="2017-04" db="EMBL/GenBank/DDBJ databases">
        <title>Function of individual gut microbiota members based on whole genome sequencing of pure cultures obtained from chicken caecum.</title>
        <authorList>
            <person name="Medvecky M."/>
            <person name="Cejkova D."/>
            <person name="Polansky O."/>
            <person name="Karasova D."/>
            <person name="Kubasova T."/>
            <person name="Cizek A."/>
            <person name="Rychlik I."/>
        </authorList>
    </citation>
    <scope>NUCLEOTIDE SEQUENCE [LARGE SCALE GENOMIC DNA]</scope>
    <source>
        <strain evidence="13">An175</strain>
    </source>
</reference>
<dbReference type="InterPro" id="IPR017896">
    <property type="entry name" value="4Fe4S_Fe-S-bd"/>
</dbReference>
<dbReference type="EC" id="1.97.1.4" evidence="9"/>
<dbReference type="EMBL" id="NFKP01000013">
    <property type="protein sequence ID" value="OUP68956.1"/>
    <property type="molecule type" value="Genomic_DNA"/>
</dbReference>
<evidence type="ECO:0000313" key="14">
    <source>
        <dbReference type="Proteomes" id="UP000260828"/>
    </source>
</evidence>
<dbReference type="Pfam" id="PF04055">
    <property type="entry name" value="Radical_SAM"/>
    <property type="match status" value="1"/>
</dbReference>
<dbReference type="Proteomes" id="UP000095765">
    <property type="component" value="Unassembled WGS sequence"/>
</dbReference>
<keyword evidence="6" id="KW-0411">Iron-sulfur</keyword>
<proteinExistence type="predicted"/>
<gene>
    <name evidence="9" type="primary">pflA_2</name>
    <name evidence="11" type="synonym">yjjW</name>
    <name evidence="10" type="ORF">B5F11_11445</name>
    <name evidence="11" type="ORF">DXC40_04220</name>
    <name evidence="9" type="ORF">ERS852551_02686</name>
</gene>
<dbReference type="SFLD" id="SFLDF00392">
    <property type="entry name" value="YjjI_activase"/>
    <property type="match status" value="1"/>
</dbReference>
<keyword evidence="4" id="KW-0479">Metal-binding</keyword>
<dbReference type="InterPro" id="IPR007197">
    <property type="entry name" value="rSAM"/>
</dbReference>
<organism evidence="9 12">
    <name type="scientific">Anaerotruncus colihominis</name>
    <dbReference type="NCBI Taxonomy" id="169435"/>
    <lineage>
        <taxon>Bacteria</taxon>
        <taxon>Bacillati</taxon>
        <taxon>Bacillota</taxon>
        <taxon>Clostridia</taxon>
        <taxon>Eubacteriales</taxon>
        <taxon>Oscillospiraceae</taxon>
        <taxon>Anaerotruncus</taxon>
    </lineage>
</organism>
<evidence type="ECO:0000256" key="6">
    <source>
        <dbReference type="ARBA" id="ARBA00023014"/>
    </source>
</evidence>
<dbReference type="AlphaFoldDB" id="A0A174SWQ2"/>
<keyword evidence="5" id="KW-0408">Iron</keyword>
<reference evidence="11 14" key="4">
    <citation type="submission" date="2018-08" db="EMBL/GenBank/DDBJ databases">
        <title>A genome reference for cultivated species of the human gut microbiota.</title>
        <authorList>
            <person name="Zou Y."/>
            <person name="Xue W."/>
            <person name="Luo G."/>
        </authorList>
    </citation>
    <scope>NUCLEOTIDE SEQUENCE [LARGE SCALE GENOMIC DNA]</scope>
    <source>
        <strain evidence="11 14">TF05-12AC</strain>
    </source>
</reference>
<dbReference type="InterPro" id="IPR023912">
    <property type="entry name" value="YjjW_bact"/>
</dbReference>
<dbReference type="SFLD" id="SFLDS00029">
    <property type="entry name" value="Radical_SAM"/>
    <property type="match status" value="1"/>
</dbReference>
<dbReference type="GO" id="GO:0051539">
    <property type="term" value="F:4 iron, 4 sulfur cluster binding"/>
    <property type="evidence" value="ECO:0007669"/>
    <property type="project" value="UniProtKB-KW"/>
</dbReference>
<evidence type="ECO:0000256" key="1">
    <source>
        <dbReference type="ARBA" id="ARBA00001966"/>
    </source>
</evidence>
<accession>A0A174SWQ2</accession>
<dbReference type="SUPFAM" id="SSF54862">
    <property type="entry name" value="4Fe-4S ferredoxins"/>
    <property type="match status" value="1"/>
</dbReference>
<feature type="domain" description="4Fe-4S ferredoxin-type" evidence="8">
    <location>
        <begin position="38"/>
        <end position="65"/>
    </location>
</feature>
<keyword evidence="9" id="KW-0560">Oxidoreductase</keyword>
<dbReference type="PROSITE" id="PS51379">
    <property type="entry name" value="4FE4S_FER_2"/>
    <property type="match status" value="2"/>
</dbReference>
<dbReference type="GO" id="GO:0016829">
    <property type="term" value="F:lyase activity"/>
    <property type="evidence" value="ECO:0007669"/>
    <property type="project" value="UniProtKB-KW"/>
</dbReference>
<dbReference type="OrthoDB" id="9782387at2"/>
<evidence type="ECO:0000256" key="7">
    <source>
        <dbReference type="ARBA" id="ARBA00047365"/>
    </source>
</evidence>